<evidence type="ECO:0000313" key="2">
    <source>
        <dbReference type="Proteomes" id="UP000772434"/>
    </source>
</evidence>
<sequence length="123" mass="13420">NNKVHPPFYMIAWEIGGTPRTTLLGLHESHLEWTVGHPIAAHTTNCIMSETNNFTVTANVTGTISTCQPWGLKIRGGNPPYNISFAQFGSPVVMNVTIPAPLDTFTFINRATPGPEFLLLGED</sequence>
<reference evidence="1" key="1">
    <citation type="submission" date="2020-11" db="EMBL/GenBank/DDBJ databases">
        <authorList>
            <consortium name="DOE Joint Genome Institute"/>
            <person name="Ahrendt S."/>
            <person name="Riley R."/>
            <person name="Andreopoulos W."/>
            <person name="Labutti K."/>
            <person name="Pangilinan J."/>
            <person name="Ruiz-Duenas F.J."/>
            <person name="Barrasa J.M."/>
            <person name="Sanchez-Garcia M."/>
            <person name="Camarero S."/>
            <person name="Miyauchi S."/>
            <person name="Serrano A."/>
            <person name="Linde D."/>
            <person name="Babiker R."/>
            <person name="Drula E."/>
            <person name="Ayuso-Fernandez I."/>
            <person name="Pacheco R."/>
            <person name="Padilla G."/>
            <person name="Ferreira P."/>
            <person name="Barriuso J."/>
            <person name="Kellner H."/>
            <person name="Castanera R."/>
            <person name="Alfaro M."/>
            <person name="Ramirez L."/>
            <person name="Pisabarro A.G."/>
            <person name="Kuo A."/>
            <person name="Tritt A."/>
            <person name="Lipzen A."/>
            <person name="He G."/>
            <person name="Yan M."/>
            <person name="Ng V."/>
            <person name="Cullen D."/>
            <person name="Martin F."/>
            <person name="Rosso M.-N."/>
            <person name="Henrissat B."/>
            <person name="Hibbett D."/>
            <person name="Martinez A.T."/>
            <person name="Grigoriev I.V."/>
        </authorList>
    </citation>
    <scope>NUCLEOTIDE SEQUENCE</scope>
    <source>
        <strain evidence="1">AH 40177</strain>
    </source>
</reference>
<proteinExistence type="predicted"/>
<dbReference type="EMBL" id="JADNRY010000024">
    <property type="protein sequence ID" value="KAF9072405.1"/>
    <property type="molecule type" value="Genomic_DNA"/>
</dbReference>
<evidence type="ECO:0000313" key="1">
    <source>
        <dbReference type="EMBL" id="KAF9072405.1"/>
    </source>
</evidence>
<name>A0A9P5U9W2_9AGAR</name>
<dbReference type="Proteomes" id="UP000772434">
    <property type="component" value="Unassembled WGS sequence"/>
</dbReference>
<protein>
    <submittedName>
        <fullName evidence="1">Uncharacterized protein</fullName>
    </submittedName>
</protein>
<organism evidence="1 2">
    <name type="scientific">Rhodocollybia butyracea</name>
    <dbReference type="NCBI Taxonomy" id="206335"/>
    <lineage>
        <taxon>Eukaryota</taxon>
        <taxon>Fungi</taxon>
        <taxon>Dikarya</taxon>
        <taxon>Basidiomycota</taxon>
        <taxon>Agaricomycotina</taxon>
        <taxon>Agaricomycetes</taxon>
        <taxon>Agaricomycetidae</taxon>
        <taxon>Agaricales</taxon>
        <taxon>Marasmiineae</taxon>
        <taxon>Omphalotaceae</taxon>
        <taxon>Rhodocollybia</taxon>
    </lineage>
</organism>
<dbReference type="AlphaFoldDB" id="A0A9P5U9W2"/>
<dbReference type="OrthoDB" id="2527908at2759"/>
<comment type="caution">
    <text evidence="1">The sequence shown here is derived from an EMBL/GenBank/DDBJ whole genome shotgun (WGS) entry which is preliminary data.</text>
</comment>
<feature type="non-terminal residue" evidence="1">
    <location>
        <position position="123"/>
    </location>
</feature>
<keyword evidence="2" id="KW-1185">Reference proteome</keyword>
<gene>
    <name evidence="1" type="ORF">BDP27DRAFT_1217534</name>
</gene>
<accession>A0A9P5U9W2</accession>